<evidence type="ECO:0000259" key="4">
    <source>
        <dbReference type="Pfam" id="PF13439"/>
    </source>
</evidence>
<feature type="domain" description="Glycosyl transferase family 1" evidence="3">
    <location>
        <begin position="153"/>
        <end position="324"/>
    </location>
</feature>
<evidence type="ECO:0000259" key="3">
    <source>
        <dbReference type="Pfam" id="PF00534"/>
    </source>
</evidence>
<dbReference type="Pfam" id="PF00534">
    <property type="entry name" value="Glycos_transf_1"/>
    <property type="match status" value="1"/>
</dbReference>
<proteinExistence type="predicted"/>
<dbReference type="InterPro" id="IPR001296">
    <property type="entry name" value="Glyco_trans_1"/>
</dbReference>
<dbReference type="PANTHER" id="PTHR12526:SF510">
    <property type="entry name" value="D-INOSITOL 3-PHOSPHATE GLYCOSYLTRANSFERASE"/>
    <property type="match status" value="1"/>
</dbReference>
<keyword evidence="2" id="KW-0808">Transferase</keyword>
<dbReference type="SUPFAM" id="SSF53756">
    <property type="entry name" value="UDP-Glycosyltransferase/glycogen phosphorylase"/>
    <property type="match status" value="1"/>
</dbReference>
<evidence type="ECO:0008006" key="7">
    <source>
        <dbReference type="Google" id="ProtNLM"/>
    </source>
</evidence>
<sequence>MQARGWQITLFAPPDSPALKQAQQENLLVQQLSSRSKTFSLGAARQMSTYLRQQQIRVLIVTQNRDLGLVSLVKLLMGKQIHLVYQQHMQLGPPKRDWFHTLRFRVLDAWLSPLPWLAKQVTEKTRFDPAKVHVVPLGIELASFIDPGLTKAAAREQLGLPATSTLLGLLGRLDDGKGQDFVIEVIQQLRTQHQRAVELVLMGELTKNEGDEYLAKLHQLVRDYNLEQVVHFRPFSAQTEVFYRAIDVFVMASTNETYGMVTIEAMAAGLPVLGTRIGGTAEIIKDGQTGLLYPVGDTEACTQAVLRCLNNPAWAQHLGQAAQQEAIREYAHERQCALTEQIIRRVTSSE</sequence>
<evidence type="ECO:0000313" key="6">
    <source>
        <dbReference type="Proteomes" id="UP000632273"/>
    </source>
</evidence>
<evidence type="ECO:0000256" key="2">
    <source>
        <dbReference type="ARBA" id="ARBA00022679"/>
    </source>
</evidence>
<dbReference type="InterPro" id="IPR028098">
    <property type="entry name" value="Glyco_trans_4-like_N"/>
</dbReference>
<comment type="caution">
    <text evidence="5">The sequence shown here is derived from an EMBL/GenBank/DDBJ whole genome shotgun (WGS) entry which is preliminary data.</text>
</comment>
<dbReference type="Proteomes" id="UP000632273">
    <property type="component" value="Unassembled WGS sequence"/>
</dbReference>
<dbReference type="PANTHER" id="PTHR12526">
    <property type="entry name" value="GLYCOSYLTRANSFERASE"/>
    <property type="match status" value="1"/>
</dbReference>
<keyword evidence="6" id="KW-1185">Reference proteome</keyword>
<protein>
    <recommendedName>
        <fullName evidence="7">Glycosyltransferase family 1 protein</fullName>
    </recommendedName>
</protein>
<evidence type="ECO:0000313" key="5">
    <source>
        <dbReference type="EMBL" id="GGF10659.1"/>
    </source>
</evidence>
<keyword evidence="1" id="KW-0328">Glycosyltransferase</keyword>
<dbReference type="Gene3D" id="3.40.50.2000">
    <property type="entry name" value="Glycogen Phosphorylase B"/>
    <property type="match status" value="2"/>
</dbReference>
<dbReference type="CDD" id="cd03801">
    <property type="entry name" value="GT4_PimA-like"/>
    <property type="match status" value="1"/>
</dbReference>
<evidence type="ECO:0000256" key="1">
    <source>
        <dbReference type="ARBA" id="ARBA00022676"/>
    </source>
</evidence>
<accession>A0ABQ1U8P3</accession>
<feature type="domain" description="Glycosyltransferase subfamily 4-like N-terminal" evidence="4">
    <location>
        <begin position="1"/>
        <end position="141"/>
    </location>
</feature>
<dbReference type="Pfam" id="PF13439">
    <property type="entry name" value="Glyco_transf_4"/>
    <property type="match status" value="1"/>
</dbReference>
<dbReference type="EMBL" id="BMHT01000003">
    <property type="protein sequence ID" value="GGF10659.1"/>
    <property type="molecule type" value="Genomic_DNA"/>
</dbReference>
<name>A0ABQ1U8P3_9BACT</name>
<organism evidence="5 6">
    <name type="scientific">Hymenobacter cavernae</name>
    <dbReference type="NCBI Taxonomy" id="2044852"/>
    <lineage>
        <taxon>Bacteria</taxon>
        <taxon>Pseudomonadati</taxon>
        <taxon>Bacteroidota</taxon>
        <taxon>Cytophagia</taxon>
        <taxon>Cytophagales</taxon>
        <taxon>Hymenobacteraceae</taxon>
        <taxon>Hymenobacter</taxon>
    </lineage>
</organism>
<gene>
    <name evidence="5" type="ORF">GCM10011383_22290</name>
</gene>
<reference evidence="6" key="1">
    <citation type="journal article" date="2019" name="Int. J. Syst. Evol. Microbiol.">
        <title>The Global Catalogue of Microorganisms (GCM) 10K type strain sequencing project: providing services to taxonomists for standard genome sequencing and annotation.</title>
        <authorList>
            <consortium name="The Broad Institute Genomics Platform"/>
            <consortium name="The Broad Institute Genome Sequencing Center for Infectious Disease"/>
            <person name="Wu L."/>
            <person name="Ma J."/>
        </authorList>
    </citation>
    <scope>NUCLEOTIDE SEQUENCE [LARGE SCALE GENOMIC DNA]</scope>
    <source>
        <strain evidence="6">CGMCC 1.15197</strain>
    </source>
</reference>